<accession>A0A7X0LP76</accession>
<dbReference type="PANTHER" id="PTHR43156">
    <property type="entry name" value="STAGE II SPORULATION PROTEIN E-RELATED"/>
    <property type="match status" value="1"/>
</dbReference>
<evidence type="ECO:0000256" key="2">
    <source>
        <dbReference type="SAM" id="Coils"/>
    </source>
</evidence>
<dbReference type="EMBL" id="JACHEM010000006">
    <property type="protein sequence ID" value="MBB6436258.1"/>
    <property type="molecule type" value="Genomic_DNA"/>
</dbReference>
<dbReference type="AlphaFoldDB" id="A0A7X0LP76"/>
<dbReference type="GO" id="GO:0016791">
    <property type="term" value="F:phosphatase activity"/>
    <property type="evidence" value="ECO:0007669"/>
    <property type="project" value="TreeGrafter"/>
</dbReference>
<dbReference type="SMART" id="SM00331">
    <property type="entry name" value="PP2C_SIG"/>
    <property type="match status" value="1"/>
</dbReference>
<evidence type="ECO:0000313" key="5">
    <source>
        <dbReference type="Proteomes" id="UP000540423"/>
    </source>
</evidence>
<gene>
    <name evidence="4" type="ORF">HNQ79_002722</name>
</gene>
<proteinExistence type="predicted"/>
<organism evidence="4 5">
    <name type="scientific">Streptomyces candidus</name>
    <dbReference type="NCBI Taxonomy" id="67283"/>
    <lineage>
        <taxon>Bacteria</taxon>
        <taxon>Bacillati</taxon>
        <taxon>Actinomycetota</taxon>
        <taxon>Actinomycetes</taxon>
        <taxon>Kitasatosporales</taxon>
        <taxon>Streptomycetaceae</taxon>
        <taxon>Streptomyces</taxon>
    </lineage>
</organism>
<dbReference type="PANTHER" id="PTHR43156:SF2">
    <property type="entry name" value="STAGE II SPORULATION PROTEIN E"/>
    <property type="match status" value="1"/>
</dbReference>
<evidence type="ECO:0000259" key="3">
    <source>
        <dbReference type="SMART" id="SM00331"/>
    </source>
</evidence>
<evidence type="ECO:0000313" key="4">
    <source>
        <dbReference type="EMBL" id="MBB6436258.1"/>
    </source>
</evidence>
<dbReference type="InterPro" id="IPR001932">
    <property type="entry name" value="PPM-type_phosphatase-like_dom"/>
</dbReference>
<keyword evidence="2" id="KW-0175">Coiled coil</keyword>
<dbReference type="SUPFAM" id="SSF81606">
    <property type="entry name" value="PP2C-like"/>
    <property type="match status" value="1"/>
</dbReference>
<protein>
    <submittedName>
        <fullName evidence="4">Serine phosphatase RsbU (Regulator of sigma subunit)</fullName>
    </submittedName>
</protein>
<feature type="domain" description="PPM-type phosphatase" evidence="3">
    <location>
        <begin position="202"/>
        <end position="415"/>
    </location>
</feature>
<dbReference type="Pfam" id="PF07228">
    <property type="entry name" value="SpoIIE"/>
    <property type="match status" value="1"/>
</dbReference>
<dbReference type="Proteomes" id="UP000540423">
    <property type="component" value="Unassembled WGS sequence"/>
</dbReference>
<dbReference type="Gene3D" id="3.60.40.10">
    <property type="entry name" value="PPM-type phosphatase domain"/>
    <property type="match status" value="1"/>
</dbReference>
<name>A0A7X0LP76_9ACTN</name>
<dbReference type="RefSeq" id="WP_185030522.1">
    <property type="nucleotide sequence ID" value="NZ_BNBN01000008.1"/>
</dbReference>
<evidence type="ECO:0000256" key="1">
    <source>
        <dbReference type="ARBA" id="ARBA00022801"/>
    </source>
</evidence>
<comment type="caution">
    <text evidence="4">The sequence shown here is derived from an EMBL/GenBank/DDBJ whole genome shotgun (WGS) entry which is preliminary data.</text>
</comment>
<keyword evidence="5" id="KW-1185">Reference proteome</keyword>
<dbReference type="InterPro" id="IPR052016">
    <property type="entry name" value="Bact_Sigma-Reg"/>
</dbReference>
<reference evidence="4 5" key="1">
    <citation type="submission" date="2020-08" db="EMBL/GenBank/DDBJ databases">
        <title>Genomic Encyclopedia of Type Strains, Phase IV (KMG-IV): sequencing the most valuable type-strain genomes for metagenomic binning, comparative biology and taxonomic classification.</title>
        <authorList>
            <person name="Goeker M."/>
        </authorList>
    </citation>
    <scope>NUCLEOTIDE SEQUENCE [LARGE SCALE GENOMIC DNA]</scope>
    <source>
        <strain evidence="4 5">DSM 40141</strain>
    </source>
</reference>
<keyword evidence="1" id="KW-0378">Hydrolase</keyword>
<sequence length="421" mass="46160">MIPHSTTHHTLPGLRNALRRLAHQLRLPVELRARLALAVSQVAAGELGAGRAVSLHACRETDPDTGRPVLAIRLRTPLAPRPPALRNLPLPAERTPGAAALWRLPPPDQEQNDVHVQTPTVADNGRGPDVADLLEEELRAAVARADALAQDRERLKDELAETNSGVLALYVQLDERDEQLRRAHGQMLRELEDALRPAPVRVPGLEMAVHYEPAGTDAPTGGDLYDWFLLPDGRVHITLVDALGHGVTSTRSALNVTHAVRTLALEGHPMDSIVERTDEILLPFDRELMATVLLARINPRSGALKLANGSHPPALLVRENGEAEYLEVRGRGIGYPLPGSEQVLYDQLAPGDLLVLYTDGLTESRRDPREGEQRLLEAARRHRHLPIEKIPGAIAADMHTVILHPDDTVALTVRRTHEDVS</sequence>
<dbReference type="InterPro" id="IPR036457">
    <property type="entry name" value="PPM-type-like_dom_sf"/>
</dbReference>
<feature type="coiled-coil region" evidence="2">
    <location>
        <begin position="131"/>
        <end position="165"/>
    </location>
</feature>